<comment type="caution">
    <text evidence="4">The sequence shown here is derived from an EMBL/GenBank/DDBJ whole genome shotgun (WGS) entry which is preliminary data.</text>
</comment>
<dbReference type="InterPro" id="IPR002678">
    <property type="entry name" value="DUF34/NIF3"/>
</dbReference>
<feature type="binding site" evidence="3">
    <location>
        <position position="243"/>
    </location>
    <ligand>
        <name>a divalent metal cation</name>
        <dbReference type="ChEBI" id="CHEBI:60240"/>
        <label>1</label>
    </ligand>
</feature>
<evidence type="ECO:0000313" key="5">
    <source>
        <dbReference type="Proteomes" id="UP000260025"/>
    </source>
</evidence>
<dbReference type="AlphaFoldDB" id="A0A3E2VKE2"/>
<evidence type="ECO:0000256" key="1">
    <source>
        <dbReference type="ARBA" id="ARBA00006964"/>
    </source>
</evidence>
<dbReference type="Proteomes" id="UP000260025">
    <property type="component" value="Unassembled WGS sequence"/>
</dbReference>
<dbReference type="EMBL" id="QVEV01000041">
    <property type="protein sequence ID" value="RGC11174.1"/>
    <property type="molecule type" value="Genomic_DNA"/>
</dbReference>
<proteinExistence type="inferred from homology"/>
<protein>
    <recommendedName>
        <fullName evidence="2">GTP cyclohydrolase 1 type 2 homolog</fullName>
    </recommendedName>
</protein>
<keyword evidence="3" id="KW-0479">Metal-binding</keyword>
<gene>
    <name evidence="4" type="ORF">DXA38_19095</name>
</gene>
<evidence type="ECO:0000256" key="3">
    <source>
        <dbReference type="PIRSR" id="PIRSR602678-1"/>
    </source>
</evidence>
<sequence>MQIQKVIDKLKAYHKGEWEGKQIDEETTRDKVLYGNPYQECTGIVTTCWATIDVIKKAALQGANLIIAHEALFWNHGDHTDWLQEEENSTFLAKKKLLDETGIVVWRNHDYIHSGIPLKDGSFTDGIFYGVASKLGWIPYITKDVHNPLSFTIPKTTVQELADFLIQRLRLNGVKIIGNKNSIVERVRIPFHVLGDARDTIQEADREDINCFLTMEIVDFTLAEYIRDSSMLGMDRAIIGMGHFNLEEPGMEYMTTYLPAAIQADIPCSYIQSGDMYAYITK</sequence>
<evidence type="ECO:0000256" key="2">
    <source>
        <dbReference type="ARBA" id="ARBA00022112"/>
    </source>
</evidence>
<reference evidence="4 5" key="1">
    <citation type="submission" date="2018-08" db="EMBL/GenBank/DDBJ databases">
        <title>A genome reference for cultivated species of the human gut microbiota.</title>
        <authorList>
            <person name="Zou Y."/>
            <person name="Xue W."/>
            <person name="Luo G."/>
        </authorList>
    </citation>
    <scope>NUCLEOTIDE SEQUENCE [LARGE SCALE GENOMIC DNA]</scope>
    <source>
        <strain evidence="4 5">OF01-2LB</strain>
    </source>
</reference>
<feature type="binding site" evidence="3">
    <location>
        <position position="247"/>
    </location>
    <ligand>
        <name>a divalent metal cation</name>
        <dbReference type="ChEBI" id="CHEBI:60240"/>
        <label>1</label>
    </ligand>
</feature>
<dbReference type="SUPFAM" id="SSF102705">
    <property type="entry name" value="NIF3 (NGG1p interacting factor 3)-like"/>
    <property type="match status" value="1"/>
</dbReference>
<dbReference type="Pfam" id="PF01784">
    <property type="entry name" value="DUF34_NIF3"/>
    <property type="match status" value="1"/>
</dbReference>
<comment type="similarity">
    <text evidence="1">Belongs to the GTP cyclohydrolase I type 2/NIF3 family.</text>
</comment>
<organism evidence="4 5">
    <name type="scientific">Clostridium innocuum</name>
    <dbReference type="NCBI Taxonomy" id="1522"/>
    <lineage>
        <taxon>Bacteria</taxon>
        <taxon>Bacillati</taxon>
        <taxon>Bacillota</taxon>
        <taxon>Clostridia</taxon>
        <taxon>Eubacteriales</taxon>
        <taxon>Clostridiaceae</taxon>
        <taxon>Clostridium</taxon>
    </lineage>
</organism>
<feature type="binding site" evidence="3">
    <location>
        <position position="120"/>
    </location>
    <ligand>
        <name>a divalent metal cation</name>
        <dbReference type="ChEBI" id="CHEBI:60240"/>
        <label>1</label>
    </ligand>
</feature>
<accession>A0A3E2VKE2</accession>
<dbReference type="Gene3D" id="3.40.1390.30">
    <property type="entry name" value="NIF3 (NGG1p interacting factor 3)-like"/>
    <property type="match status" value="1"/>
</dbReference>
<dbReference type="InterPro" id="IPR036069">
    <property type="entry name" value="DUF34/NIF3_sf"/>
</dbReference>
<dbReference type="RefSeq" id="WP_117444581.1">
    <property type="nucleotide sequence ID" value="NZ_JAJFEN010000052.1"/>
</dbReference>
<feature type="binding site" evidence="3">
    <location>
        <position position="69"/>
    </location>
    <ligand>
        <name>a divalent metal cation</name>
        <dbReference type="ChEBI" id="CHEBI:60240"/>
        <label>1</label>
    </ligand>
</feature>
<dbReference type="GO" id="GO:0046872">
    <property type="term" value="F:metal ion binding"/>
    <property type="evidence" value="ECO:0007669"/>
    <property type="project" value="UniProtKB-KW"/>
</dbReference>
<dbReference type="OrthoDB" id="1116574at2"/>
<name>A0A3E2VKE2_CLOIN</name>
<evidence type="ECO:0000313" key="4">
    <source>
        <dbReference type="EMBL" id="RGC11174.1"/>
    </source>
</evidence>